<name>A0A7W8X829_9HYPH</name>
<gene>
    <name evidence="2" type="ORF">GGD55_000734</name>
</gene>
<dbReference type="InterPro" id="IPR029058">
    <property type="entry name" value="AB_hydrolase_fold"/>
</dbReference>
<dbReference type="RefSeq" id="WP_018326451.1">
    <property type="nucleotide sequence ID" value="NZ_JACHBK010000002.1"/>
</dbReference>
<evidence type="ECO:0000313" key="3">
    <source>
        <dbReference type="Proteomes" id="UP000585507"/>
    </source>
</evidence>
<organism evidence="2 3">
    <name type="scientific">Rhizobium giardinii</name>
    <dbReference type="NCBI Taxonomy" id="56731"/>
    <lineage>
        <taxon>Bacteria</taxon>
        <taxon>Pseudomonadati</taxon>
        <taxon>Pseudomonadota</taxon>
        <taxon>Alphaproteobacteria</taxon>
        <taxon>Hyphomicrobiales</taxon>
        <taxon>Rhizobiaceae</taxon>
        <taxon>Rhizobium/Agrobacterium group</taxon>
        <taxon>Rhizobium</taxon>
    </lineage>
</organism>
<evidence type="ECO:0000313" key="2">
    <source>
        <dbReference type="EMBL" id="MBB5534063.1"/>
    </source>
</evidence>
<accession>A0A7W8X829</accession>
<comment type="caution">
    <text evidence="2">The sequence shown here is derived from an EMBL/GenBank/DDBJ whole genome shotgun (WGS) entry which is preliminary data.</text>
</comment>
<protein>
    <submittedName>
        <fullName evidence="2">Alpha-beta hydrolase superfamily lysophospholipase</fullName>
    </submittedName>
</protein>
<sequence>MFAKVETLQSPSGAALAWRRSPAVAPEKGVLIISHGLAEHSARYARFAEFMAGHGFHVYAHDHRGHGATKAGDAPLGRYAHRQGIDKVLTDVRAMRDMAAANHPGLPLILFGHSMGGLIALNAAETDPGLYDGLAVWNSNFNPGPAGRAAQVILGAEKMLKGSDVPSGVLPKLTFGAWGRSIANPSTAFDWLSHDAAEVAKYVEDPLCGFDASVSLWIDLFELTFRGARRERLRRLPQNLPIHLVGGGEDPATNGAREIKWLARRMVSVGLRGVTMVVYPTMRHETLNETERDSAMRDFAGWCLTVVGRRT</sequence>
<reference evidence="2 3" key="1">
    <citation type="submission" date="2020-08" db="EMBL/GenBank/DDBJ databases">
        <title>Genomic Encyclopedia of Type Strains, Phase IV (KMG-V): Genome sequencing to study the core and pangenomes of soil and plant-associated prokaryotes.</title>
        <authorList>
            <person name="Whitman W."/>
        </authorList>
    </citation>
    <scope>NUCLEOTIDE SEQUENCE [LARGE SCALE GENOMIC DNA]</scope>
    <source>
        <strain evidence="2 3">SEMIA 4084</strain>
    </source>
</reference>
<dbReference type="PANTHER" id="PTHR11614">
    <property type="entry name" value="PHOSPHOLIPASE-RELATED"/>
    <property type="match status" value="1"/>
</dbReference>
<dbReference type="InterPro" id="IPR022742">
    <property type="entry name" value="Hydrolase_4"/>
</dbReference>
<feature type="domain" description="Serine aminopeptidase S33" evidence="1">
    <location>
        <begin position="26"/>
        <end position="291"/>
    </location>
</feature>
<dbReference type="AlphaFoldDB" id="A0A7W8X829"/>
<proteinExistence type="predicted"/>
<dbReference type="Proteomes" id="UP000585507">
    <property type="component" value="Unassembled WGS sequence"/>
</dbReference>
<keyword evidence="2" id="KW-0378">Hydrolase</keyword>
<dbReference type="EMBL" id="JACHBK010000002">
    <property type="protein sequence ID" value="MBB5534063.1"/>
    <property type="molecule type" value="Genomic_DNA"/>
</dbReference>
<dbReference type="Pfam" id="PF12146">
    <property type="entry name" value="Hydrolase_4"/>
    <property type="match status" value="1"/>
</dbReference>
<keyword evidence="3" id="KW-1185">Reference proteome</keyword>
<dbReference type="SUPFAM" id="SSF53474">
    <property type="entry name" value="alpha/beta-Hydrolases"/>
    <property type="match status" value="1"/>
</dbReference>
<dbReference type="Gene3D" id="3.40.50.1820">
    <property type="entry name" value="alpha/beta hydrolase"/>
    <property type="match status" value="1"/>
</dbReference>
<evidence type="ECO:0000259" key="1">
    <source>
        <dbReference type="Pfam" id="PF12146"/>
    </source>
</evidence>
<dbReference type="GO" id="GO:0016787">
    <property type="term" value="F:hydrolase activity"/>
    <property type="evidence" value="ECO:0007669"/>
    <property type="project" value="UniProtKB-KW"/>
</dbReference>
<dbReference type="InterPro" id="IPR051044">
    <property type="entry name" value="MAG_DAG_Lipase"/>
</dbReference>